<accession>A0A844EKX3</accession>
<sequence length="67" mass="7523">SEQTLAEAANLAAYFSKARDSSKVQVDYTKVKNIRKPNGTKPGYVIYDNQTTLFITPDEQLVESLKK</sequence>
<protein>
    <submittedName>
        <fullName evidence="1">DUF814 domain-containing protein</fullName>
    </submittedName>
</protein>
<dbReference type="Proteomes" id="UP000491237">
    <property type="component" value="Unassembled WGS sequence"/>
</dbReference>
<dbReference type="AlphaFoldDB" id="A0A844EKX3"/>
<organism evidence="1 2">
    <name type="scientific">Lentilactobacillus parabuchneri</name>
    <dbReference type="NCBI Taxonomy" id="152331"/>
    <lineage>
        <taxon>Bacteria</taxon>
        <taxon>Bacillati</taxon>
        <taxon>Bacillota</taxon>
        <taxon>Bacilli</taxon>
        <taxon>Lactobacillales</taxon>
        <taxon>Lactobacillaceae</taxon>
        <taxon>Lentilactobacillus</taxon>
    </lineage>
</organism>
<dbReference type="EMBL" id="WKKY01000717">
    <property type="protein sequence ID" value="MSE21956.1"/>
    <property type="molecule type" value="Genomic_DNA"/>
</dbReference>
<evidence type="ECO:0000313" key="1">
    <source>
        <dbReference type="EMBL" id="MSE21956.1"/>
    </source>
</evidence>
<gene>
    <name evidence="1" type="ORF">GKC44_12085</name>
</gene>
<reference evidence="1 2" key="1">
    <citation type="submission" date="2019-11" db="EMBL/GenBank/DDBJ databases">
        <title>Draft Genome Sequence of Plant Growth-Promoting Rhizosphere-Associated Bacteria.</title>
        <authorList>
            <person name="Vasilyev I.Y."/>
            <person name="Radchenko V."/>
            <person name="Ilnitskaya E.V."/>
        </authorList>
    </citation>
    <scope>NUCLEOTIDE SEQUENCE [LARGE SCALE GENOMIC DNA]</scope>
    <source>
        <strain evidence="1 2">VRA_07sq_f</strain>
    </source>
</reference>
<evidence type="ECO:0000313" key="2">
    <source>
        <dbReference type="Proteomes" id="UP000491237"/>
    </source>
</evidence>
<name>A0A844EKX3_9LACO</name>
<feature type="non-terminal residue" evidence="1">
    <location>
        <position position="1"/>
    </location>
</feature>
<proteinExistence type="predicted"/>
<comment type="caution">
    <text evidence="1">The sequence shown here is derived from an EMBL/GenBank/DDBJ whole genome shotgun (WGS) entry which is preliminary data.</text>
</comment>